<dbReference type="CDD" id="cd00303">
    <property type="entry name" value="retropepsin_like"/>
    <property type="match status" value="1"/>
</dbReference>
<dbReference type="InterPro" id="IPR021109">
    <property type="entry name" value="Peptidase_aspartic_dom_sf"/>
</dbReference>
<dbReference type="Proteomes" id="UP000265515">
    <property type="component" value="Unassembled WGS sequence"/>
</dbReference>
<proteinExistence type="predicted"/>
<feature type="region of interest" description="Disordered" evidence="1">
    <location>
        <begin position="59"/>
        <end position="109"/>
    </location>
</feature>
<dbReference type="Gene3D" id="2.40.70.10">
    <property type="entry name" value="Acid Proteases"/>
    <property type="match status" value="1"/>
</dbReference>
<feature type="compositionally biased region" description="Acidic residues" evidence="1">
    <location>
        <begin position="79"/>
        <end position="89"/>
    </location>
</feature>
<dbReference type="PROSITE" id="PS00141">
    <property type="entry name" value="ASP_PROTEASE"/>
    <property type="match status" value="1"/>
</dbReference>
<sequence length="464" mass="53078">MVDTRGGKSTTPYTQAQEERATAILKERKEMKEKKELLKQAKLKAIAEEQAAKKKKLEEEMRRLEQEEEEKRSAAEEAAAVEEVEVEDIPLDRRRREERGESSGTKGEDAWMEKKISEWVANLSLGEDEEALLYMPQEQREAFARELEAMEDLLNRKTTEDEKRLEWKLRPTREKKRRREEANRVAREVEKVRACRQEVQAQPEIPAELNKSRCLASCPETACVSVSLGTSLTGVAEELKERMPAWAKMKKDSKGQLVLVDVEVFRSRVGALIDSGATRSYISRRALKKLRLGLKVQRLEDPIVSVLADIRSMRVEDYVEGVQAYFRLEKDGKVEKVLHSLTVLVQDDLPFDIFLGMDWGEAPGATLHLREHECRLRSPSDEVKTARLFHVYGVDNSLAHCCLSSPAFARLVRKEQLEEQVFVAYVRLVTEPKEDTPIDPAIAKLLEKFKHLTESSTGVVPRPI</sequence>
<protein>
    <submittedName>
        <fullName evidence="2">Uncharacterized protein</fullName>
    </submittedName>
</protein>
<reference evidence="2 3" key="1">
    <citation type="journal article" date="2018" name="Cell">
        <title>The Chara Genome: Secondary Complexity and Implications for Plant Terrestrialization.</title>
        <authorList>
            <person name="Nishiyama T."/>
            <person name="Sakayama H."/>
            <person name="Vries J.D."/>
            <person name="Buschmann H."/>
            <person name="Saint-Marcoux D."/>
            <person name="Ullrich K.K."/>
            <person name="Haas F.B."/>
            <person name="Vanderstraeten L."/>
            <person name="Becker D."/>
            <person name="Lang D."/>
            <person name="Vosolsobe S."/>
            <person name="Rombauts S."/>
            <person name="Wilhelmsson P.K.I."/>
            <person name="Janitza P."/>
            <person name="Kern R."/>
            <person name="Heyl A."/>
            <person name="Rumpler F."/>
            <person name="Villalobos L.I.A.C."/>
            <person name="Clay J.M."/>
            <person name="Skokan R."/>
            <person name="Toyoda A."/>
            <person name="Suzuki Y."/>
            <person name="Kagoshima H."/>
            <person name="Schijlen E."/>
            <person name="Tajeshwar N."/>
            <person name="Catarino B."/>
            <person name="Hetherington A.J."/>
            <person name="Saltykova A."/>
            <person name="Bonnot C."/>
            <person name="Breuninger H."/>
            <person name="Symeonidi A."/>
            <person name="Radhakrishnan G.V."/>
            <person name="Van Nieuwerburgh F."/>
            <person name="Deforce D."/>
            <person name="Chang C."/>
            <person name="Karol K.G."/>
            <person name="Hedrich R."/>
            <person name="Ulvskov P."/>
            <person name="Glockner G."/>
            <person name="Delwiche C.F."/>
            <person name="Petrasek J."/>
            <person name="Van de Peer Y."/>
            <person name="Friml J."/>
            <person name="Beilby M."/>
            <person name="Dolan L."/>
            <person name="Kohara Y."/>
            <person name="Sugano S."/>
            <person name="Fujiyama A."/>
            <person name="Delaux P.-M."/>
            <person name="Quint M."/>
            <person name="TheiBen G."/>
            <person name="Hagemann M."/>
            <person name="Harholt J."/>
            <person name="Dunand C."/>
            <person name="Zachgo S."/>
            <person name="Langdale J."/>
            <person name="Maumus F."/>
            <person name="Straeten D.V.D."/>
            <person name="Gould S.B."/>
            <person name="Rensing S.A."/>
        </authorList>
    </citation>
    <scope>NUCLEOTIDE SEQUENCE [LARGE SCALE GENOMIC DNA]</scope>
    <source>
        <strain evidence="2 3">S276</strain>
    </source>
</reference>
<feature type="compositionally biased region" description="Basic and acidic residues" evidence="1">
    <location>
        <begin position="17"/>
        <end position="28"/>
    </location>
</feature>
<dbReference type="AlphaFoldDB" id="A0A388KJL5"/>
<dbReference type="Gramene" id="GBG70227">
    <property type="protein sequence ID" value="GBG70227"/>
    <property type="gene ID" value="CBR_g6358"/>
</dbReference>
<evidence type="ECO:0000256" key="1">
    <source>
        <dbReference type="SAM" id="MobiDB-lite"/>
    </source>
</evidence>
<comment type="caution">
    <text evidence="2">The sequence shown here is derived from an EMBL/GenBank/DDBJ whole genome shotgun (WGS) entry which is preliminary data.</text>
</comment>
<evidence type="ECO:0000313" key="2">
    <source>
        <dbReference type="EMBL" id="GBG70227.1"/>
    </source>
</evidence>
<feature type="region of interest" description="Disordered" evidence="1">
    <location>
        <begin position="1"/>
        <end position="28"/>
    </location>
</feature>
<dbReference type="Pfam" id="PF13650">
    <property type="entry name" value="Asp_protease_2"/>
    <property type="match status" value="1"/>
</dbReference>
<dbReference type="InterPro" id="IPR001969">
    <property type="entry name" value="Aspartic_peptidase_AS"/>
</dbReference>
<keyword evidence="3" id="KW-1185">Reference proteome</keyword>
<feature type="compositionally biased region" description="Polar residues" evidence="1">
    <location>
        <begin position="7"/>
        <end position="16"/>
    </location>
</feature>
<feature type="compositionally biased region" description="Basic and acidic residues" evidence="1">
    <location>
        <begin position="59"/>
        <end position="75"/>
    </location>
</feature>
<gene>
    <name evidence="2" type="ORF">CBR_g6358</name>
</gene>
<feature type="compositionally biased region" description="Basic and acidic residues" evidence="1">
    <location>
        <begin position="90"/>
        <end position="109"/>
    </location>
</feature>
<dbReference type="GO" id="GO:0004190">
    <property type="term" value="F:aspartic-type endopeptidase activity"/>
    <property type="evidence" value="ECO:0007669"/>
    <property type="project" value="InterPro"/>
</dbReference>
<dbReference type="SUPFAM" id="SSF50630">
    <property type="entry name" value="Acid proteases"/>
    <property type="match status" value="1"/>
</dbReference>
<organism evidence="2 3">
    <name type="scientific">Chara braunii</name>
    <name type="common">Braun's stonewort</name>
    <dbReference type="NCBI Taxonomy" id="69332"/>
    <lineage>
        <taxon>Eukaryota</taxon>
        <taxon>Viridiplantae</taxon>
        <taxon>Streptophyta</taxon>
        <taxon>Charophyceae</taxon>
        <taxon>Charales</taxon>
        <taxon>Characeae</taxon>
        <taxon>Chara</taxon>
    </lineage>
</organism>
<evidence type="ECO:0000313" key="3">
    <source>
        <dbReference type="Proteomes" id="UP000265515"/>
    </source>
</evidence>
<accession>A0A388KJL5</accession>
<dbReference type="GO" id="GO:0006508">
    <property type="term" value="P:proteolysis"/>
    <property type="evidence" value="ECO:0007669"/>
    <property type="project" value="InterPro"/>
</dbReference>
<dbReference type="EMBL" id="BFEA01000127">
    <property type="protein sequence ID" value="GBG70227.1"/>
    <property type="molecule type" value="Genomic_DNA"/>
</dbReference>
<name>A0A388KJL5_CHABU</name>